<proteinExistence type="predicted"/>
<evidence type="ECO:0000256" key="8">
    <source>
        <dbReference type="ARBA" id="ARBA00023180"/>
    </source>
</evidence>
<keyword evidence="7" id="KW-0675">Receptor</keyword>
<dbReference type="PRINTS" id="PR00261">
    <property type="entry name" value="LDLRECEPTOR"/>
</dbReference>
<dbReference type="PROSITE" id="PS01209">
    <property type="entry name" value="LDLRA_1"/>
    <property type="match status" value="2"/>
</dbReference>
<dbReference type="PANTHER" id="PTHR22722">
    <property type="entry name" value="LOW-DENSITY LIPOPROTEIN RECEPTOR-RELATED PROTEIN 2-RELATED"/>
    <property type="match status" value="1"/>
</dbReference>
<keyword evidence="6 9" id="KW-1015">Disulfide bond</keyword>
<dbReference type="InterPro" id="IPR036055">
    <property type="entry name" value="LDL_receptor-like_sf"/>
</dbReference>
<name>A0ABM0LV12_SACKO</name>
<keyword evidence="5" id="KW-0472">Membrane</keyword>
<keyword evidence="2" id="KW-0812">Transmembrane</keyword>
<dbReference type="RefSeq" id="XP_006811603.1">
    <property type="nucleotide sequence ID" value="XM_006811540.1"/>
</dbReference>
<feature type="signal peptide" evidence="10">
    <location>
        <begin position="1"/>
        <end position="20"/>
    </location>
</feature>
<dbReference type="InterPro" id="IPR002172">
    <property type="entry name" value="LDrepeatLR_classA_rpt"/>
</dbReference>
<evidence type="ECO:0000256" key="3">
    <source>
        <dbReference type="ARBA" id="ARBA00022737"/>
    </source>
</evidence>
<evidence type="ECO:0000256" key="6">
    <source>
        <dbReference type="ARBA" id="ARBA00023157"/>
    </source>
</evidence>
<gene>
    <name evidence="12" type="primary">LOC100375705</name>
</gene>
<dbReference type="InterPro" id="IPR023415">
    <property type="entry name" value="LDLR_class-A_CS"/>
</dbReference>
<evidence type="ECO:0000313" key="11">
    <source>
        <dbReference type="Proteomes" id="UP000694865"/>
    </source>
</evidence>
<keyword evidence="11" id="KW-1185">Reference proteome</keyword>
<keyword evidence="3" id="KW-0677">Repeat</keyword>
<evidence type="ECO:0000256" key="9">
    <source>
        <dbReference type="PROSITE-ProRule" id="PRU00124"/>
    </source>
</evidence>
<comment type="caution">
    <text evidence="9">Lacks conserved residue(s) required for the propagation of feature annotation.</text>
</comment>
<feature type="chain" id="PRO_5046332474" evidence="10">
    <location>
        <begin position="21"/>
        <end position="143"/>
    </location>
</feature>
<feature type="disulfide bond" evidence="9">
    <location>
        <begin position="110"/>
        <end position="125"/>
    </location>
</feature>
<evidence type="ECO:0000256" key="1">
    <source>
        <dbReference type="ARBA" id="ARBA00004167"/>
    </source>
</evidence>
<evidence type="ECO:0000256" key="10">
    <source>
        <dbReference type="SAM" id="SignalP"/>
    </source>
</evidence>
<protein>
    <submittedName>
        <fullName evidence="12">Low-density lipoprotein receptor-related protein 1-like</fullName>
    </submittedName>
</protein>
<keyword evidence="10" id="KW-0732">Signal</keyword>
<dbReference type="InterPro" id="IPR051221">
    <property type="entry name" value="LDLR-related"/>
</dbReference>
<evidence type="ECO:0000256" key="4">
    <source>
        <dbReference type="ARBA" id="ARBA00022989"/>
    </source>
</evidence>
<dbReference type="SUPFAM" id="SSF57424">
    <property type="entry name" value="LDL receptor-like module"/>
    <property type="match status" value="2"/>
</dbReference>
<keyword evidence="8" id="KW-0325">Glycoprotein</keyword>
<dbReference type="SMART" id="SM00192">
    <property type="entry name" value="LDLa"/>
    <property type="match status" value="2"/>
</dbReference>
<comment type="subcellular location">
    <subcellularLocation>
        <location evidence="1">Membrane</location>
        <topology evidence="1">Single-pass membrane protein</topology>
    </subcellularLocation>
</comment>
<accession>A0ABM0LV12</accession>
<dbReference type="GeneID" id="100375705"/>
<keyword evidence="4" id="KW-1133">Transmembrane helix</keyword>
<evidence type="ECO:0000256" key="7">
    <source>
        <dbReference type="ARBA" id="ARBA00023170"/>
    </source>
</evidence>
<feature type="disulfide bond" evidence="9">
    <location>
        <begin position="59"/>
        <end position="74"/>
    </location>
</feature>
<dbReference type="Proteomes" id="UP000694865">
    <property type="component" value="Unplaced"/>
</dbReference>
<evidence type="ECO:0000256" key="2">
    <source>
        <dbReference type="ARBA" id="ARBA00022692"/>
    </source>
</evidence>
<dbReference type="PROSITE" id="PS50068">
    <property type="entry name" value="LDLRA_2"/>
    <property type="match status" value="2"/>
</dbReference>
<dbReference type="Pfam" id="PF00057">
    <property type="entry name" value="Ldl_recept_a"/>
    <property type="match status" value="1"/>
</dbReference>
<organism evidence="11 12">
    <name type="scientific">Saccoglossus kowalevskii</name>
    <name type="common">Acorn worm</name>
    <dbReference type="NCBI Taxonomy" id="10224"/>
    <lineage>
        <taxon>Eukaryota</taxon>
        <taxon>Metazoa</taxon>
        <taxon>Hemichordata</taxon>
        <taxon>Enteropneusta</taxon>
        <taxon>Harrimaniidae</taxon>
        <taxon>Saccoglossus</taxon>
    </lineage>
</organism>
<reference evidence="12" key="1">
    <citation type="submission" date="2025-08" db="UniProtKB">
        <authorList>
            <consortium name="RefSeq"/>
        </authorList>
    </citation>
    <scope>IDENTIFICATION</scope>
    <source>
        <tissue evidence="12">Testes</tissue>
    </source>
</reference>
<sequence>MFRYLLCISVIVYLASTARSHSIVSKRKYTADMCDQMPENRIFRCAGGETVCVTKSRQCDGIIDCNDGSDEMDCDAEHEADCKSSFIEKKILDYIQCESDNMCLDKCRRCDGVCDCLDKSDEADCEGYVNTRKCQVPARSRHV</sequence>
<dbReference type="CDD" id="cd00112">
    <property type="entry name" value="LDLa"/>
    <property type="match status" value="1"/>
</dbReference>
<evidence type="ECO:0000256" key="5">
    <source>
        <dbReference type="ARBA" id="ARBA00023136"/>
    </source>
</evidence>
<evidence type="ECO:0000313" key="12">
    <source>
        <dbReference type="RefSeq" id="XP_006811603.1"/>
    </source>
</evidence>
<dbReference type="Gene3D" id="4.10.400.10">
    <property type="entry name" value="Low-density Lipoprotein Receptor"/>
    <property type="match status" value="2"/>
</dbReference>